<dbReference type="EMBL" id="VOBR01000004">
    <property type="protein sequence ID" value="TWP52844.1"/>
    <property type="molecule type" value="Genomic_DNA"/>
</dbReference>
<name>A0A563F0F8_9PSEU</name>
<evidence type="ECO:0000313" key="2">
    <source>
        <dbReference type="Proteomes" id="UP000316639"/>
    </source>
</evidence>
<reference evidence="1 2" key="1">
    <citation type="submission" date="2019-07" db="EMBL/GenBank/DDBJ databases">
        <title>Lentzea xizangensis sp. nov., isolated from Qinghai-Tibetan Plateau Soils.</title>
        <authorList>
            <person name="Huang J."/>
        </authorList>
    </citation>
    <scope>NUCLEOTIDE SEQUENCE [LARGE SCALE GENOMIC DNA]</scope>
    <source>
        <strain evidence="1 2">FXJ1.1311</strain>
    </source>
</reference>
<comment type="caution">
    <text evidence="1">The sequence shown here is derived from an EMBL/GenBank/DDBJ whole genome shotgun (WGS) entry which is preliminary data.</text>
</comment>
<accession>A0A563F0F8</accession>
<dbReference type="InterPro" id="IPR029021">
    <property type="entry name" value="Prot-tyrosine_phosphatase-like"/>
</dbReference>
<protein>
    <submittedName>
        <fullName evidence="1">Uncharacterized protein</fullName>
    </submittedName>
</protein>
<dbReference type="AlphaFoldDB" id="A0A563F0F8"/>
<evidence type="ECO:0000313" key="1">
    <source>
        <dbReference type="EMBL" id="TWP52844.1"/>
    </source>
</evidence>
<dbReference type="OrthoDB" id="9806482at2"/>
<gene>
    <name evidence="1" type="ORF">FKR81_06920</name>
</gene>
<dbReference type="Proteomes" id="UP000316639">
    <property type="component" value="Unassembled WGS sequence"/>
</dbReference>
<keyword evidence="2" id="KW-1185">Reference proteome</keyword>
<sequence>MQPTIYTVQRPGPGTISTMAHPRGFDRLQDEMAGLRALGVDILVCAMEVDERAECGLTDEASAALASGIEFVEIPDCTVPDRGAIASVIADLAGGVPRGSTSRL</sequence>
<organism evidence="1 2">
    <name type="scientific">Lentzea tibetensis</name>
    <dbReference type="NCBI Taxonomy" id="2591470"/>
    <lineage>
        <taxon>Bacteria</taxon>
        <taxon>Bacillati</taxon>
        <taxon>Actinomycetota</taxon>
        <taxon>Actinomycetes</taxon>
        <taxon>Pseudonocardiales</taxon>
        <taxon>Pseudonocardiaceae</taxon>
        <taxon>Lentzea</taxon>
    </lineage>
</organism>
<proteinExistence type="predicted"/>
<dbReference type="Gene3D" id="3.90.190.10">
    <property type="entry name" value="Protein tyrosine phosphatase superfamily"/>
    <property type="match status" value="1"/>
</dbReference>
<dbReference type="RefSeq" id="WP_146350098.1">
    <property type="nucleotide sequence ID" value="NZ_VOBR01000004.1"/>
</dbReference>